<evidence type="ECO:0000256" key="5">
    <source>
        <dbReference type="ARBA" id="ARBA00023239"/>
    </source>
</evidence>
<dbReference type="EC" id="4.3.2.1" evidence="2 6"/>
<dbReference type="InterPro" id="IPR022761">
    <property type="entry name" value="Fumarate_lyase_N"/>
</dbReference>
<gene>
    <name evidence="6 9" type="primary">argH</name>
    <name evidence="9" type="ORF">ACFFK0_10905</name>
</gene>
<feature type="domain" description="Fumarate lyase N-terminal" evidence="7">
    <location>
        <begin position="92"/>
        <end position="291"/>
    </location>
</feature>
<evidence type="ECO:0000256" key="2">
    <source>
        <dbReference type="ARBA" id="ARBA00012338"/>
    </source>
</evidence>
<comment type="similarity">
    <text evidence="6">Belongs to the lyase 1 family. Argininosuccinate lyase subfamily.</text>
</comment>
<dbReference type="InterPro" id="IPR024083">
    <property type="entry name" value="Fumarase/histidase_N"/>
</dbReference>
<dbReference type="NCBIfam" id="TIGR00838">
    <property type="entry name" value="argH"/>
    <property type="match status" value="1"/>
</dbReference>
<dbReference type="Gene3D" id="1.10.40.30">
    <property type="entry name" value="Fumarase/aspartase (C-terminal domain)"/>
    <property type="match status" value="1"/>
</dbReference>
<dbReference type="PANTHER" id="PTHR43814:SF1">
    <property type="entry name" value="ARGININOSUCCINATE LYASE"/>
    <property type="match status" value="1"/>
</dbReference>
<dbReference type="CDD" id="cd01359">
    <property type="entry name" value="Argininosuccinate_lyase"/>
    <property type="match status" value="1"/>
</dbReference>
<dbReference type="InterPro" id="IPR009049">
    <property type="entry name" value="Argininosuccinate_lyase"/>
</dbReference>
<dbReference type="InterPro" id="IPR029419">
    <property type="entry name" value="Arg_succ_lyase_C"/>
</dbReference>
<name>A0ABV6DJZ0_9BACL</name>
<keyword evidence="4 6" id="KW-0028">Amino-acid biosynthesis</keyword>
<dbReference type="SUPFAM" id="SSF48557">
    <property type="entry name" value="L-aspartase-like"/>
    <property type="match status" value="1"/>
</dbReference>
<evidence type="ECO:0000259" key="8">
    <source>
        <dbReference type="Pfam" id="PF14698"/>
    </source>
</evidence>
<comment type="catalytic activity">
    <reaction evidence="6">
        <text>2-(N(omega)-L-arginino)succinate = fumarate + L-arginine</text>
        <dbReference type="Rhea" id="RHEA:24020"/>
        <dbReference type="ChEBI" id="CHEBI:29806"/>
        <dbReference type="ChEBI" id="CHEBI:32682"/>
        <dbReference type="ChEBI" id="CHEBI:57472"/>
        <dbReference type="EC" id="4.3.2.1"/>
    </reaction>
</comment>
<protein>
    <recommendedName>
        <fullName evidence="2 6">Argininosuccinate lyase</fullName>
        <shortName evidence="6">ASAL</shortName>
        <ecNumber evidence="2 6">4.3.2.1</ecNumber>
    </recommendedName>
    <alternativeName>
        <fullName evidence="6">Arginosuccinase</fullName>
    </alternativeName>
</protein>
<keyword evidence="3 6" id="KW-0055">Arginine biosynthesis</keyword>
<evidence type="ECO:0000256" key="3">
    <source>
        <dbReference type="ARBA" id="ARBA00022571"/>
    </source>
</evidence>
<evidence type="ECO:0000256" key="4">
    <source>
        <dbReference type="ARBA" id="ARBA00022605"/>
    </source>
</evidence>
<dbReference type="PANTHER" id="PTHR43814">
    <property type="entry name" value="ARGININOSUCCINATE LYASE"/>
    <property type="match status" value="1"/>
</dbReference>
<dbReference type="EMBL" id="JBHLWN010000043">
    <property type="protein sequence ID" value="MFC0212955.1"/>
    <property type="molecule type" value="Genomic_DNA"/>
</dbReference>
<dbReference type="RefSeq" id="WP_377470202.1">
    <property type="nucleotide sequence ID" value="NZ_JBHLWN010000043.1"/>
</dbReference>
<dbReference type="Gene3D" id="1.20.200.10">
    <property type="entry name" value="Fumarase/aspartase (Central domain)"/>
    <property type="match status" value="1"/>
</dbReference>
<dbReference type="GO" id="GO:0004056">
    <property type="term" value="F:argininosuccinate lyase activity"/>
    <property type="evidence" value="ECO:0007669"/>
    <property type="project" value="UniProtKB-EC"/>
</dbReference>
<reference evidence="9 10" key="1">
    <citation type="submission" date="2024-09" db="EMBL/GenBank/DDBJ databases">
        <authorList>
            <person name="Sun Q."/>
            <person name="Mori K."/>
        </authorList>
    </citation>
    <scope>NUCLEOTIDE SEQUENCE [LARGE SCALE GENOMIC DNA]</scope>
    <source>
        <strain evidence="9 10">CCM 7759</strain>
    </source>
</reference>
<dbReference type="Proteomes" id="UP001589776">
    <property type="component" value="Unassembled WGS sequence"/>
</dbReference>
<dbReference type="HAMAP" id="MF_00006">
    <property type="entry name" value="Arg_succ_lyase"/>
    <property type="match status" value="1"/>
</dbReference>
<keyword evidence="6" id="KW-0963">Cytoplasm</keyword>
<keyword evidence="10" id="KW-1185">Reference proteome</keyword>
<proteinExistence type="inferred from homology"/>
<dbReference type="Pfam" id="PF14698">
    <property type="entry name" value="ASL_C2"/>
    <property type="match status" value="1"/>
</dbReference>
<feature type="domain" description="Argininosuccinate lyase C-terminal" evidence="8">
    <location>
        <begin position="361"/>
        <end position="437"/>
    </location>
</feature>
<evidence type="ECO:0000313" key="9">
    <source>
        <dbReference type="EMBL" id="MFC0212955.1"/>
    </source>
</evidence>
<dbReference type="InterPro" id="IPR008948">
    <property type="entry name" value="L-Aspartase-like"/>
</dbReference>
<organism evidence="9 10">
    <name type="scientific">Paenibacillus chartarius</name>
    <dbReference type="NCBI Taxonomy" id="747481"/>
    <lineage>
        <taxon>Bacteria</taxon>
        <taxon>Bacillati</taxon>
        <taxon>Bacillota</taxon>
        <taxon>Bacilli</taxon>
        <taxon>Bacillales</taxon>
        <taxon>Paenibacillaceae</taxon>
        <taxon>Paenibacillus</taxon>
    </lineage>
</organism>
<dbReference type="Gene3D" id="1.10.275.10">
    <property type="entry name" value="Fumarase/aspartase (N-terminal domain)"/>
    <property type="match status" value="1"/>
</dbReference>
<dbReference type="Pfam" id="PF00206">
    <property type="entry name" value="Lyase_1"/>
    <property type="match status" value="1"/>
</dbReference>
<dbReference type="PRINTS" id="PR00149">
    <property type="entry name" value="FUMRATELYASE"/>
</dbReference>
<evidence type="ECO:0000259" key="7">
    <source>
        <dbReference type="Pfam" id="PF00206"/>
    </source>
</evidence>
<dbReference type="InterPro" id="IPR000362">
    <property type="entry name" value="Fumarate_lyase_fam"/>
</dbReference>
<sequence length="494" mass="54504">MTSTAGKSEVYGRIVLEPAYRQAQAHLLDPMIAIHKAHLIMLRRQGLIGELDANKLAEALLAVDREHYRKGAYTGEFEDLFFEMEHELLSSAGDAAGNLHIGRSRNDMGIALYRMVLREKILQTIDSALGLYRSLLTFAAEHVDTIYIALTHTQQAQPTTIAHYASAVAYFIERDIKRLQSSYDSCNVSSLGAAALTTSGYPLDREFVARLLGFSGIIENSYDAVSGADYAGEAAAAAQIAAVNAGRFVQDLLQWCTQEFGVLCLADDFVQISSIMPQKRNPVALEHARSLLSSCKGNAQTVFAMIHNTPYGDIVDTEDDMQPYVWKSLETLEAVYRLLAAIIASASVDREALSRRAKTSFATVTELADTLVRTEGLSFRKAHEVTSKVAALGAKEAKSVQDITLREVNDAALETVGRKLQLTDEQLERALDPEHFVRIRSLPGGPSPREVGRALADQEQRRQTLQQWHDERLGTIRNAAMQLDHILASWLAMA</sequence>
<evidence type="ECO:0000256" key="1">
    <source>
        <dbReference type="ARBA" id="ARBA00004941"/>
    </source>
</evidence>
<evidence type="ECO:0000256" key="6">
    <source>
        <dbReference type="HAMAP-Rule" id="MF_00006"/>
    </source>
</evidence>
<comment type="caution">
    <text evidence="9">The sequence shown here is derived from an EMBL/GenBank/DDBJ whole genome shotgun (WGS) entry which is preliminary data.</text>
</comment>
<evidence type="ECO:0000313" key="10">
    <source>
        <dbReference type="Proteomes" id="UP001589776"/>
    </source>
</evidence>
<accession>A0ABV6DJZ0</accession>
<comment type="pathway">
    <text evidence="1 6">Amino-acid biosynthesis; L-arginine biosynthesis; L-arginine from L-ornithine and carbamoyl phosphate: step 3/3.</text>
</comment>
<dbReference type="PRINTS" id="PR00145">
    <property type="entry name" value="ARGSUCLYASE"/>
</dbReference>
<keyword evidence="5 6" id="KW-0456">Lyase</keyword>
<comment type="subcellular location">
    <subcellularLocation>
        <location evidence="6">Cytoplasm</location>
    </subcellularLocation>
</comment>